<accession>A0A9W6U9Y7</accession>
<keyword evidence="2" id="KW-1185">Reference proteome</keyword>
<reference evidence="1" key="1">
    <citation type="submission" date="2023-04" db="EMBL/GenBank/DDBJ databases">
        <title>Phytophthora fragariaefolia NBRC 109709.</title>
        <authorList>
            <person name="Ichikawa N."/>
            <person name="Sato H."/>
            <person name="Tonouchi N."/>
        </authorList>
    </citation>
    <scope>NUCLEOTIDE SEQUENCE</scope>
    <source>
        <strain evidence="1">NBRC 109709</strain>
    </source>
</reference>
<evidence type="ECO:0000313" key="1">
    <source>
        <dbReference type="EMBL" id="GMF28036.1"/>
    </source>
</evidence>
<dbReference type="AlphaFoldDB" id="A0A9W6U9Y7"/>
<organism evidence="1 2">
    <name type="scientific">Phytophthora fragariaefolia</name>
    <dbReference type="NCBI Taxonomy" id="1490495"/>
    <lineage>
        <taxon>Eukaryota</taxon>
        <taxon>Sar</taxon>
        <taxon>Stramenopiles</taxon>
        <taxon>Oomycota</taxon>
        <taxon>Peronosporomycetes</taxon>
        <taxon>Peronosporales</taxon>
        <taxon>Peronosporaceae</taxon>
        <taxon>Phytophthora</taxon>
    </lineage>
</organism>
<proteinExistence type="predicted"/>
<name>A0A9W6U9Y7_9STRA</name>
<dbReference type="Proteomes" id="UP001165121">
    <property type="component" value="Unassembled WGS sequence"/>
</dbReference>
<gene>
    <name evidence="1" type="ORF">Pfra01_000571100</name>
</gene>
<protein>
    <submittedName>
        <fullName evidence="1">Unnamed protein product</fullName>
    </submittedName>
</protein>
<sequence>MHFWRALPSVEVTTTENDIHVCKFSSKNSLAAPPKVESFSDLIGALSAFHKFAKCFYNKETKFFVAAAGEFVISYADTGPLDPAMARLITHWINSKFSKFRSKLITIGLKQAIRIRKEIKRNDEQLVDLKESYSVWKSTTASTWRGFDKFEILELLGILE</sequence>
<dbReference type="EMBL" id="BSXT01000459">
    <property type="protein sequence ID" value="GMF28036.1"/>
    <property type="molecule type" value="Genomic_DNA"/>
</dbReference>
<evidence type="ECO:0000313" key="2">
    <source>
        <dbReference type="Proteomes" id="UP001165121"/>
    </source>
</evidence>
<dbReference type="OrthoDB" id="119634at2759"/>
<comment type="caution">
    <text evidence="1">The sequence shown here is derived from an EMBL/GenBank/DDBJ whole genome shotgun (WGS) entry which is preliminary data.</text>
</comment>